<dbReference type="InterPro" id="IPR043128">
    <property type="entry name" value="Rev_trsase/Diguanyl_cyclase"/>
</dbReference>
<dbReference type="SUPFAM" id="SSF55073">
    <property type="entry name" value="Nucleotide cyclase"/>
    <property type="match status" value="1"/>
</dbReference>
<dbReference type="SMART" id="SM00267">
    <property type="entry name" value="GGDEF"/>
    <property type="match status" value="1"/>
</dbReference>
<evidence type="ECO:0000313" key="4">
    <source>
        <dbReference type="Proteomes" id="UP000003157"/>
    </source>
</evidence>
<keyword evidence="1" id="KW-0812">Transmembrane</keyword>
<dbReference type="NCBIfam" id="TIGR00254">
    <property type="entry name" value="GGDEF"/>
    <property type="match status" value="1"/>
</dbReference>
<dbReference type="GO" id="GO:0005886">
    <property type="term" value="C:plasma membrane"/>
    <property type="evidence" value="ECO:0007669"/>
    <property type="project" value="TreeGrafter"/>
</dbReference>
<dbReference type="GeneID" id="78229688"/>
<keyword evidence="4" id="KW-1185">Reference proteome</keyword>
<dbReference type="eggNOG" id="COG2199">
    <property type="taxonomic scope" value="Bacteria"/>
</dbReference>
<dbReference type="AlphaFoldDB" id="E7GFS7"/>
<dbReference type="RefSeq" id="WP_008790702.1">
    <property type="nucleotide sequence ID" value="NZ_AKCB01000001.1"/>
</dbReference>
<dbReference type="Pfam" id="PF00990">
    <property type="entry name" value="GGDEF"/>
    <property type="match status" value="1"/>
</dbReference>
<name>E7GFS7_9FIRM</name>
<proteinExistence type="predicted"/>
<dbReference type="HOGENOM" id="CLU_741569_0_0_9"/>
<dbReference type="CDD" id="cd01949">
    <property type="entry name" value="GGDEF"/>
    <property type="match status" value="1"/>
</dbReference>
<dbReference type="GO" id="GO:1902201">
    <property type="term" value="P:negative regulation of bacterial-type flagellum-dependent cell motility"/>
    <property type="evidence" value="ECO:0007669"/>
    <property type="project" value="TreeGrafter"/>
</dbReference>
<dbReference type="GO" id="GO:0052621">
    <property type="term" value="F:diguanylate cyclase activity"/>
    <property type="evidence" value="ECO:0007669"/>
    <property type="project" value="TreeGrafter"/>
</dbReference>
<dbReference type="Proteomes" id="UP000003157">
    <property type="component" value="Unassembled WGS sequence"/>
</dbReference>
<evidence type="ECO:0000313" key="3">
    <source>
        <dbReference type="EMBL" id="EFW03141.1"/>
    </source>
</evidence>
<feature type="domain" description="GGDEF" evidence="2">
    <location>
        <begin position="258"/>
        <end position="386"/>
    </location>
</feature>
<dbReference type="GO" id="GO:0043709">
    <property type="term" value="P:cell adhesion involved in single-species biofilm formation"/>
    <property type="evidence" value="ECO:0007669"/>
    <property type="project" value="TreeGrafter"/>
</dbReference>
<dbReference type="InterPro" id="IPR050469">
    <property type="entry name" value="Diguanylate_Cyclase"/>
</dbReference>
<organism evidence="3 4">
    <name type="scientific">Coprobacillus cateniformis</name>
    <dbReference type="NCBI Taxonomy" id="100884"/>
    <lineage>
        <taxon>Bacteria</taxon>
        <taxon>Bacillati</taxon>
        <taxon>Bacillota</taxon>
        <taxon>Erysipelotrichia</taxon>
        <taxon>Erysipelotrichales</taxon>
        <taxon>Coprobacillaceae</taxon>
        <taxon>Coprobacillus</taxon>
    </lineage>
</organism>
<comment type="caution">
    <text evidence="3">The sequence shown here is derived from an EMBL/GenBank/DDBJ whole genome shotgun (WGS) entry which is preliminary data.</text>
</comment>
<evidence type="ECO:0000256" key="1">
    <source>
        <dbReference type="SAM" id="Phobius"/>
    </source>
</evidence>
<sequence>MKFKSSIKRVDIQASFICVILVICSSLSIFYINYQITYNNIIETLHTRTDAIYNVVDSLLYSELFDQINSEDDFNSDIYKEYQNRLLQMREVANVRYLYTAKKNADGEYIYLIDGLPLDSEDFRKPGELIESDIIDDIARVYQGEIVLPNDILDTSWGKIFLAYYPIHGGPGHTEEIVGVVGIEIDAETQYNTYHDLLNVTPVIIITVCILAFLIFRWCFRYISNPRRKDLYNVDGLTGLKNRASLEYDYMNFYIKDKVLSIIMIDLDRLKKVNDNYGHSYGDEYIRLATEAIKKAVGKLGISYRLGGDEFVVIMNCVNRQKVETMVECIYNEFHKRTIDFLENPDLSIGFAIYDESKDSDFYDVLKRADEIMYKHKKEKYMREDD</sequence>
<dbReference type="STRING" id="100884.GCA_000269565_01825"/>
<gene>
    <name evidence="3" type="ORF">HMPREF9488_03620</name>
</gene>
<dbReference type="InterPro" id="IPR000160">
    <property type="entry name" value="GGDEF_dom"/>
</dbReference>
<dbReference type="Gene3D" id="3.30.70.270">
    <property type="match status" value="1"/>
</dbReference>
<evidence type="ECO:0000259" key="2">
    <source>
        <dbReference type="PROSITE" id="PS50887"/>
    </source>
</evidence>
<reference evidence="3 4" key="1">
    <citation type="submission" date="2010-12" db="EMBL/GenBank/DDBJ databases">
        <title>The Genome Sequence of Coprobacillus sp. strain 29_1.</title>
        <authorList>
            <consortium name="The Broad Institute Genome Sequencing Platform"/>
            <person name="Earl A."/>
            <person name="Ward D."/>
            <person name="Feldgarden M."/>
            <person name="Gevers D."/>
            <person name="Daigneault M."/>
            <person name="Sibley C.D."/>
            <person name="White A."/>
            <person name="Strauss J."/>
            <person name="Allen-Vercoe E."/>
            <person name="Young S.K."/>
            <person name="Zeng Q."/>
            <person name="Gargeya S."/>
            <person name="Fitzgerald M."/>
            <person name="Haas B."/>
            <person name="Abouelleil A."/>
            <person name="Alvarado L."/>
            <person name="Arachchi H.M."/>
            <person name="Berlin A."/>
            <person name="Brown A."/>
            <person name="Chapman S.B."/>
            <person name="Chen Z."/>
            <person name="Dunbar C."/>
            <person name="Freedman E."/>
            <person name="Gearin G."/>
            <person name="Gellesch M."/>
            <person name="Goldberg J."/>
            <person name="Griggs A."/>
            <person name="Gujja S."/>
            <person name="Heilman E."/>
            <person name="Heiman D."/>
            <person name="Howarth C."/>
            <person name="Larson L."/>
            <person name="Lui A."/>
            <person name="MacDonald P.J.P."/>
            <person name="Mehta T."/>
            <person name="Montmayeur A."/>
            <person name="Murphy C."/>
            <person name="Neiman D."/>
            <person name="Pearson M."/>
            <person name="Priest M."/>
            <person name="Roberts A."/>
            <person name="Saif S."/>
            <person name="Shea T."/>
            <person name="Shenoy N."/>
            <person name="Sisk P."/>
            <person name="Stolte C."/>
            <person name="Sykes S."/>
            <person name="White J."/>
            <person name="Yandava C."/>
            <person name="Nusbaum C."/>
            <person name="Birren B."/>
        </authorList>
    </citation>
    <scope>NUCLEOTIDE SEQUENCE [LARGE SCALE GENOMIC DNA]</scope>
    <source>
        <strain evidence="3 4">29_1</strain>
    </source>
</reference>
<protein>
    <recommendedName>
        <fullName evidence="2">GGDEF domain-containing protein</fullName>
    </recommendedName>
</protein>
<accession>E7GFS7</accession>
<keyword evidence="1" id="KW-1133">Transmembrane helix</keyword>
<keyword evidence="1" id="KW-0472">Membrane</keyword>
<feature type="transmembrane region" description="Helical" evidence="1">
    <location>
        <begin position="200"/>
        <end position="220"/>
    </location>
</feature>
<dbReference type="PANTHER" id="PTHR45138:SF9">
    <property type="entry name" value="DIGUANYLATE CYCLASE DGCM-RELATED"/>
    <property type="match status" value="1"/>
</dbReference>
<dbReference type="PROSITE" id="PS50887">
    <property type="entry name" value="GGDEF"/>
    <property type="match status" value="1"/>
</dbReference>
<dbReference type="PANTHER" id="PTHR45138">
    <property type="entry name" value="REGULATORY COMPONENTS OF SENSORY TRANSDUCTION SYSTEM"/>
    <property type="match status" value="1"/>
</dbReference>
<dbReference type="EMBL" id="ADKX01000051">
    <property type="protein sequence ID" value="EFW03141.1"/>
    <property type="molecule type" value="Genomic_DNA"/>
</dbReference>
<dbReference type="OrthoDB" id="9805474at2"/>
<dbReference type="InterPro" id="IPR029787">
    <property type="entry name" value="Nucleotide_cyclase"/>
</dbReference>
<feature type="transmembrane region" description="Helical" evidence="1">
    <location>
        <begin position="12"/>
        <end position="32"/>
    </location>
</feature>